<name>A0A1G9VS15_9SPHI</name>
<proteinExistence type="predicted"/>
<accession>A0A1G9VS15</accession>
<dbReference type="OrthoDB" id="9811959at2"/>
<evidence type="ECO:0000313" key="2">
    <source>
        <dbReference type="Proteomes" id="UP000199226"/>
    </source>
</evidence>
<dbReference type="Gene3D" id="1.20.1440.60">
    <property type="entry name" value="23S rRNA-intervening sequence"/>
    <property type="match status" value="1"/>
</dbReference>
<dbReference type="InterPro" id="IPR012657">
    <property type="entry name" value="23S_rRNA-intervening_sequence"/>
</dbReference>
<sequence length="116" mass="13309">MHNFRKLNIWLDSMALAKEVYFITSEFPKEEKYGLVSQINRCSISVPSNIAEGSGRTSNKEFSYFIKVALGSLFELETQLILSNEFGIIREETLNNLVPKIVKLQKMLTKFLTSLE</sequence>
<gene>
    <name evidence="1" type="ORF">SAMN05421813_12224</name>
</gene>
<organism evidence="1 2">
    <name type="scientific">Daejeonella rubra</name>
    <dbReference type="NCBI Taxonomy" id="990371"/>
    <lineage>
        <taxon>Bacteria</taxon>
        <taxon>Pseudomonadati</taxon>
        <taxon>Bacteroidota</taxon>
        <taxon>Sphingobacteriia</taxon>
        <taxon>Sphingobacteriales</taxon>
        <taxon>Sphingobacteriaceae</taxon>
        <taxon>Daejeonella</taxon>
    </lineage>
</organism>
<dbReference type="CDD" id="cd16377">
    <property type="entry name" value="23S_rRNA_IVP_like"/>
    <property type="match status" value="1"/>
</dbReference>
<dbReference type="Pfam" id="PF05635">
    <property type="entry name" value="23S_rRNA_IVP"/>
    <property type="match status" value="1"/>
</dbReference>
<dbReference type="InterPro" id="IPR036583">
    <property type="entry name" value="23S_rRNA_IVS_sf"/>
</dbReference>
<dbReference type="AlphaFoldDB" id="A0A1G9VS15"/>
<dbReference type="STRING" id="990371.SAMN05421813_12224"/>
<reference evidence="2" key="1">
    <citation type="submission" date="2016-10" db="EMBL/GenBank/DDBJ databases">
        <authorList>
            <person name="Varghese N."/>
            <person name="Submissions S."/>
        </authorList>
    </citation>
    <scope>NUCLEOTIDE SEQUENCE [LARGE SCALE GENOMIC DNA]</scope>
    <source>
        <strain evidence="2">DSM 24536</strain>
    </source>
</reference>
<dbReference type="SUPFAM" id="SSF158446">
    <property type="entry name" value="IVS-encoded protein-like"/>
    <property type="match status" value="1"/>
</dbReference>
<dbReference type="EMBL" id="FNHH01000022">
    <property type="protein sequence ID" value="SDM74954.1"/>
    <property type="molecule type" value="Genomic_DNA"/>
</dbReference>
<dbReference type="PANTHER" id="PTHR38471:SF2">
    <property type="entry name" value="FOUR HELIX BUNDLE PROTEIN"/>
    <property type="match status" value="1"/>
</dbReference>
<dbReference type="NCBIfam" id="TIGR02436">
    <property type="entry name" value="four helix bundle protein"/>
    <property type="match status" value="1"/>
</dbReference>
<keyword evidence="2" id="KW-1185">Reference proteome</keyword>
<dbReference type="PANTHER" id="PTHR38471">
    <property type="entry name" value="FOUR HELIX BUNDLE PROTEIN"/>
    <property type="match status" value="1"/>
</dbReference>
<dbReference type="Proteomes" id="UP000199226">
    <property type="component" value="Unassembled WGS sequence"/>
</dbReference>
<protein>
    <submittedName>
        <fullName evidence="1">Four helix bundle protein</fullName>
    </submittedName>
</protein>
<evidence type="ECO:0000313" key="1">
    <source>
        <dbReference type="EMBL" id="SDM74954.1"/>
    </source>
</evidence>
<dbReference type="RefSeq" id="WP_090705777.1">
    <property type="nucleotide sequence ID" value="NZ_FNHH01000022.1"/>
</dbReference>